<evidence type="ECO:0000256" key="7">
    <source>
        <dbReference type="ARBA" id="ARBA00022525"/>
    </source>
</evidence>
<comment type="catalytic activity">
    <reaction evidence="14 17">
        <text>[(1-&gt;4)-alpha-D-galacturonosyl methyl ester](n) + n H2O = [(1-&gt;4)-alpha-D-galacturonosyl](n) + n methanol + n H(+)</text>
        <dbReference type="Rhea" id="RHEA:22380"/>
        <dbReference type="Rhea" id="RHEA-COMP:14570"/>
        <dbReference type="Rhea" id="RHEA-COMP:14573"/>
        <dbReference type="ChEBI" id="CHEBI:15377"/>
        <dbReference type="ChEBI" id="CHEBI:15378"/>
        <dbReference type="ChEBI" id="CHEBI:17790"/>
        <dbReference type="ChEBI" id="CHEBI:140522"/>
        <dbReference type="ChEBI" id="CHEBI:140523"/>
        <dbReference type="EC" id="3.1.1.11"/>
    </reaction>
</comment>
<evidence type="ECO:0000313" key="20">
    <source>
        <dbReference type="Proteomes" id="UP001359559"/>
    </source>
</evidence>
<dbReference type="AlphaFoldDB" id="A0AAN9P3M8"/>
<dbReference type="InterPro" id="IPR000070">
    <property type="entry name" value="Pectinesterase_cat"/>
</dbReference>
<dbReference type="InterPro" id="IPR006501">
    <property type="entry name" value="Pectinesterase_inhib_dom"/>
</dbReference>
<comment type="subcellular location">
    <subcellularLocation>
        <location evidence="1">Secreted</location>
        <location evidence="1">Cell wall</location>
    </subcellularLocation>
</comment>
<evidence type="ECO:0000256" key="11">
    <source>
        <dbReference type="ARBA" id="ARBA00023157"/>
    </source>
</evidence>
<protein>
    <recommendedName>
        <fullName evidence="5 17">Pectinesterase</fullName>
        <ecNumber evidence="5 17">3.1.1.11</ecNumber>
    </recommendedName>
</protein>
<organism evidence="19 20">
    <name type="scientific">Clitoria ternatea</name>
    <name type="common">Butterfly pea</name>
    <dbReference type="NCBI Taxonomy" id="43366"/>
    <lineage>
        <taxon>Eukaryota</taxon>
        <taxon>Viridiplantae</taxon>
        <taxon>Streptophyta</taxon>
        <taxon>Embryophyta</taxon>
        <taxon>Tracheophyta</taxon>
        <taxon>Spermatophyta</taxon>
        <taxon>Magnoliopsida</taxon>
        <taxon>eudicotyledons</taxon>
        <taxon>Gunneridae</taxon>
        <taxon>Pentapetalae</taxon>
        <taxon>rosids</taxon>
        <taxon>fabids</taxon>
        <taxon>Fabales</taxon>
        <taxon>Fabaceae</taxon>
        <taxon>Papilionoideae</taxon>
        <taxon>50 kb inversion clade</taxon>
        <taxon>NPAAA clade</taxon>
        <taxon>indigoferoid/millettioid clade</taxon>
        <taxon>Phaseoleae</taxon>
        <taxon>Clitoria</taxon>
    </lineage>
</organism>
<evidence type="ECO:0000256" key="3">
    <source>
        <dbReference type="ARBA" id="ARBA00006027"/>
    </source>
</evidence>
<dbReference type="EC" id="3.1.1.11" evidence="5 17"/>
<dbReference type="SUPFAM" id="SSF101148">
    <property type="entry name" value="Plant invertase/pectin methylesterase inhibitor"/>
    <property type="match status" value="1"/>
</dbReference>
<evidence type="ECO:0000256" key="9">
    <source>
        <dbReference type="ARBA" id="ARBA00022801"/>
    </source>
</evidence>
<feature type="chain" id="PRO_5042663520" description="Pectinesterase" evidence="17">
    <location>
        <begin position="27"/>
        <end position="558"/>
    </location>
</feature>
<evidence type="ECO:0000256" key="16">
    <source>
        <dbReference type="PROSITE-ProRule" id="PRU10040"/>
    </source>
</evidence>
<feature type="active site" evidence="16">
    <location>
        <position position="397"/>
    </location>
</feature>
<keyword evidence="20" id="KW-1185">Reference proteome</keyword>
<dbReference type="Pfam" id="PF04043">
    <property type="entry name" value="PMEI"/>
    <property type="match status" value="1"/>
</dbReference>
<dbReference type="InterPro" id="IPR035513">
    <property type="entry name" value="Invertase/methylesterase_inhib"/>
</dbReference>
<comment type="pathway">
    <text evidence="2 17">Glycan metabolism; pectin degradation; 2-dehydro-3-deoxy-D-gluconate from pectin: step 1/5.</text>
</comment>
<keyword evidence="12" id="KW-0325">Glycoprotein</keyword>
<dbReference type="PROSITE" id="PS00503">
    <property type="entry name" value="PECTINESTERASE_2"/>
    <property type="match status" value="1"/>
</dbReference>
<evidence type="ECO:0000259" key="18">
    <source>
        <dbReference type="SMART" id="SM00856"/>
    </source>
</evidence>
<dbReference type="SMART" id="SM00856">
    <property type="entry name" value="PMEI"/>
    <property type="match status" value="1"/>
</dbReference>
<evidence type="ECO:0000256" key="12">
    <source>
        <dbReference type="ARBA" id="ARBA00023180"/>
    </source>
</evidence>
<dbReference type="FunFam" id="2.160.20.10:FF:000001">
    <property type="entry name" value="Pectinesterase"/>
    <property type="match status" value="1"/>
</dbReference>
<dbReference type="Gene3D" id="1.20.140.40">
    <property type="entry name" value="Invertase/pectin methylesterase inhibitor family protein"/>
    <property type="match status" value="1"/>
</dbReference>
<dbReference type="Proteomes" id="UP001359559">
    <property type="component" value="Unassembled WGS sequence"/>
</dbReference>
<evidence type="ECO:0000256" key="1">
    <source>
        <dbReference type="ARBA" id="ARBA00004191"/>
    </source>
</evidence>
<comment type="similarity">
    <text evidence="3">In the N-terminal section; belongs to the PMEI family.</text>
</comment>
<evidence type="ECO:0000256" key="4">
    <source>
        <dbReference type="ARBA" id="ARBA00007786"/>
    </source>
</evidence>
<evidence type="ECO:0000256" key="2">
    <source>
        <dbReference type="ARBA" id="ARBA00005184"/>
    </source>
</evidence>
<feature type="signal peptide" evidence="17">
    <location>
        <begin position="1"/>
        <end position="26"/>
    </location>
</feature>
<evidence type="ECO:0000313" key="19">
    <source>
        <dbReference type="EMBL" id="KAK7284627.1"/>
    </source>
</evidence>
<dbReference type="GO" id="GO:0030599">
    <property type="term" value="F:pectinesterase activity"/>
    <property type="evidence" value="ECO:0007669"/>
    <property type="project" value="UniProtKB-UniRule"/>
</dbReference>
<dbReference type="InterPro" id="IPR011050">
    <property type="entry name" value="Pectin_lyase_fold/virulence"/>
</dbReference>
<evidence type="ECO:0000256" key="10">
    <source>
        <dbReference type="ARBA" id="ARBA00023085"/>
    </source>
</evidence>
<dbReference type="PANTHER" id="PTHR31707">
    <property type="entry name" value="PECTINESTERASE"/>
    <property type="match status" value="1"/>
</dbReference>
<comment type="function">
    <text evidence="15">Acts in the modification of cell walls via demethylesterification of cell wall pectin.</text>
</comment>
<dbReference type="GO" id="GO:0045490">
    <property type="term" value="P:pectin catabolic process"/>
    <property type="evidence" value="ECO:0007669"/>
    <property type="project" value="UniProtKB-UniRule"/>
</dbReference>
<dbReference type="InterPro" id="IPR033131">
    <property type="entry name" value="Pectinesterase_Asp_AS"/>
</dbReference>
<dbReference type="EMBL" id="JAYKXN010000005">
    <property type="protein sequence ID" value="KAK7284627.1"/>
    <property type="molecule type" value="Genomic_DNA"/>
</dbReference>
<dbReference type="NCBIfam" id="TIGR01614">
    <property type="entry name" value="PME_inhib"/>
    <property type="match status" value="1"/>
</dbReference>
<evidence type="ECO:0000256" key="13">
    <source>
        <dbReference type="ARBA" id="ARBA00023316"/>
    </source>
</evidence>
<name>A0AAN9P3M8_CLITE</name>
<keyword evidence="8 17" id="KW-0732">Signal</keyword>
<keyword evidence="6" id="KW-0134">Cell wall</keyword>
<dbReference type="GO" id="GO:0004857">
    <property type="term" value="F:enzyme inhibitor activity"/>
    <property type="evidence" value="ECO:0007669"/>
    <property type="project" value="InterPro"/>
</dbReference>
<evidence type="ECO:0000256" key="14">
    <source>
        <dbReference type="ARBA" id="ARBA00047928"/>
    </source>
</evidence>
<evidence type="ECO:0000256" key="8">
    <source>
        <dbReference type="ARBA" id="ARBA00022729"/>
    </source>
</evidence>
<keyword evidence="9 17" id="KW-0378">Hydrolase</keyword>
<evidence type="ECO:0000256" key="15">
    <source>
        <dbReference type="ARBA" id="ARBA00057335"/>
    </source>
</evidence>
<keyword evidence="11" id="KW-1015">Disulfide bond</keyword>
<feature type="domain" description="Pectinesterase inhibitor" evidence="18">
    <location>
        <begin position="27"/>
        <end position="180"/>
    </location>
</feature>
<keyword evidence="7" id="KW-0964">Secreted</keyword>
<dbReference type="FunFam" id="1.20.140.40:FF:000004">
    <property type="entry name" value="Pectinesterase"/>
    <property type="match status" value="1"/>
</dbReference>
<evidence type="ECO:0000256" key="5">
    <source>
        <dbReference type="ARBA" id="ARBA00013229"/>
    </source>
</evidence>
<keyword evidence="13" id="KW-0961">Cell wall biogenesis/degradation</keyword>
<dbReference type="Pfam" id="PF01095">
    <property type="entry name" value="Pectinesterase"/>
    <property type="match status" value="1"/>
</dbReference>
<dbReference type="InterPro" id="IPR012334">
    <property type="entry name" value="Pectin_lyas_fold"/>
</dbReference>
<dbReference type="GO" id="GO:0042545">
    <property type="term" value="P:cell wall modification"/>
    <property type="evidence" value="ECO:0007669"/>
    <property type="project" value="UniProtKB-UniRule"/>
</dbReference>
<gene>
    <name evidence="19" type="ORF">RJT34_19376</name>
</gene>
<reference evidence="19 20" key="1">
    <citation type="submission" date="2024-01" db="EMBL/GenBank/DDBJ databases">
        <title>The genomes of 5 underutilized Papilionoideae crops provide insights into root nodulation and disease resistance.</title>
        <authorList>
            <person name="Yuan L."/>
        </authorList>
    </citation>
    <scope>NUCLEOTIDE SEQUENCE [LARGE SCALE GENOMIC DNA]</scope>
    <source>
        <strain evidence="19">LY-2023</strain>
        <tissue evidence="19">Leaf</tissue>
    </source>
</reference>
<accession>A0AAN9P3M8</accession>
<comment type="similarity">
    <text evidence="4">In the C-terminal section; belongs to the pectinesterase family.</text>
</comment>
<dbReference type="CDD" id="cd15798">
    <property type="entry name" value="PMEI-like_3"/>
    <property type="match status" value="1"/>
</dbReference>
<comment type="caution">
    <text evidence="19">The sequence shown here is derived from an EMBL/GenBank/DDBJ whole genome shotgun (WGS) entry which is preliminary data.</text>
</comment>
<keyword evidence="10 17" id="KW-0063">Aspartyl esterase</keyword>
<dbReference type="SUPFAM" id="SSF51126">
    <property type="entry name" value="Pectin lyase-like"/>
    <property type="match status" value="1"/>
</dbReference>
<evidence type="ECO:0000256" key="17">
    <source>
        <dbReference type="RuleBase" id="RU000589"/>
    </source>
</evidence>
<evidence type="ECO:0000256" key="6">
    <source>
        <dbReference type="ARBA" id="ARBA00022512"/>
    </source>
</evidence>
<sequence length="558" mass="61464">MGFKNISVLMLCVFHVLSIFATLSTAAPNVPAETICDSTLDPPFCRNVLANRNGNIFDYGRISVRKSLSQSRKFLDTLNSLLRDKSSFSQPTIRAFEDCQFLAEQNFEYLSTTLNTVDKTSDVLPSSQAEDQHTILSAVLTNQQTCFESLQTTATDQRVKSNLSSSLSDDSKLHSVSLALFTKGWVPEKKISTIFQNKGRHLDFSNGRLPLKMSKSVRDIFDSARGHGRKLLQTVDDSVVVKDIVVVDQDGSGNFTTINNAIAAAPNNTVNASAGYFLIFVTKGVYQEYVSIPKNKKYLMMVGDGINQTIITGDHNVVDNFTTFNSATFAVVAEGFVAVNITFRNTAGPSKHQAVAVRNGADLSSFYSCSFEGYQDTLYTHSLRQFYRECDIYGTVDFIFGNAAVVLQNCNLYPRLPMSGQFNAITAQGRTDPNQNTGTSIHNATIKAASDLAPVVGTVKTYLGRPWKEYSRTVYMQSFIDSLVDPSGWREWSGDFALSTLYYAEFNNTGPGSNTTNRVKWPGYHVINATDAANFTVSNLIGDVWLPPTGVPFLSGFI</sequence>
<proteinExistence type="inferred from homology"/>
<dbReference type="Gene3D" id="2.160.20.10">
    <property type="entry name" value="Single-stranded right-handed beta-helix, Pectin lyase-like"/>
    <property type="match status" value="1"/>
</dbReference>